<proteinExistence type="predicted"/>
<evidence type="ECO:0000313" key="2">
    <source>
        <dbReference type="EMBL" id="CAG14348.1"/>
    </source>
</evidence>
<feature type="non-terminal residue" evidence="2">
    <location>
        <position position="1"/>
    </location>
</feature>
<protein>
    <submittedName>
        <fullName evidence="2">(spotted green pufferfish) hypothetical protein</fullName>
    </submittedName>
</protein>
<dbReference type="GO" id="GO:0007155">
    <property type="term" value="P:cell adhesion"/>
    <property type="evidence" value="ECO:0007669"/>
    <property type="project" value="InterPro"/>
</dbReference>
<reference evidence="2" key="1">
    <citation type="journal article" date="2004" name="Nature">
        <title>Genome duplication in the teleost fish Tetraodon nigroviridis reveals the early vertebrate proto-karyotype.</title>
        <authorList>
            <person name="Jaillon O."/>
            <person name="Aury J.-M."/>
            <person name="Brunet F."/>
            <person name="Petit J.-L."/>
            <person name="Stange-Thomann N."/>
            <person name="Mauceli E."/>
            <person name="Bouneau L."/>
            <person name="Fischer C."/>
            <person name="Ozouf-Costaz C."/>
            <person name="Bernot A."/>
            <person name="Nicaud S."/>
            <person name="Jaffe D."/>
            <person name="Fisher S."/>
            <person name="Lutfalla G."/>
            <person name="Dossat C."/>
            <person name="Segurens B."/>
            <person name="Dasilva C."/>
            <person name="Salanoubat M."/>
            <person name="Levy M."/>
            <person name="Boudet N."/>
            <person name="Castellano S."/>
            <person name="Anthouard V."/>
            <person name="Jubin C."/>
            <person name="Castelli V."/>
            <person name="Katinka M."/>
            <person name="Vacherie B."/>
            <person name="Biemont C."/>
            <person name="Skalli Z."/>
            <person name="Cattolico L."/>
            <person name="Poulain J."/>
            <person name="De Berardinis V."/>
            <person name="Cruaud C."/>
            <person name="Duprat S."/>
            <person name="Brottier P."/>
            <person name="Coutanceau J.-P."/>
            <person name="Gouzy J."/>
            <person name="Parra G."/>
            <person name="Lardier G."/>
            <person name="Chapple C."/>
            <person name="McKernan K.J."/>
            <person name="McEwan P."/>
            <person name="Bosak S."/>
            <person name="Kellis M."/>
            <person name="Volff J.-N."/>
            <person name="Guigo R."/>
            <person name="Zody M.C."/>
            <person name="Mesirov J."/>
            <person name="Lindblad-Toh K."/>
            <person name="Birren B."/>
            <person name="Nusbaum C."/>
            <person name="Kahn D."/>
            <person name="Robinson-Rechavi M."/>
            <person name="Laudet V."/>
            <person name="Schachter V."/>
            <person name="Quetier F."/>
            <person name="Saurin W."/>
            <person name="Scarpelli C."/>
            <person name="Wincker P."/>
            <person name="Lander E.S."/>
            <person name="Weissenbach J."/>
            <person name="Roest Crollius H."/>
        </authorList>
    </citation>
    <scope>NUCLEOTIDE SEQUENCE [LARGE SCALE GENOMIC DNA]</scope>
</reference>
<dbReference type="InterPro" id="IPR010307">
    <property type="entry name" value="Laminin_dom_II"/>
</dbReference>
<reference evidence="2" key="2">
    <citation type="submission" date="2004-02" db="EMBL/GenBank/DDBJ databases">
        <authorList>
            <consortium name="Genoscope"/>
            <consortium name="Whitehead Institute Centre for Genome Research"/>
        </authorList>
    </citation>
    <scope>NUCLEOTIDE SEQUENCE</scope>
</reference>
<sequence length="112" mass="12425">SVQSLGETLPLLLKKLDKLQNHSTHTPNISENINHIRQLIQQARNAASKVSVPVKFNGKSGIQVRTPPNLADLASYTSLKLYITLPEAARTRRQGDSSKQFVFYLGNKDVSI</sequence>
<comment type="caution">
    <text evidence="2">The sequence shown here is derived from an EMBL/GenBank/DDBJ whole genome shotgun (WGS) entry which is preliminary data.</text>
</comment>
<accession>Q4RB85</accession>
<dbReference type="Pfam" id="PF06009">
    <property type="entry name" value="Laminin_II"/>
    <property type="match status" value="1"/>
</dbReference>
<dbReference type="AlphaFoldDB" id="Q4RB85"/>
<gene>
    <name evidence="2" type="ORF">GSTENG00036815001</name>
</gene>
<evidence type="ECO:0000259" key="1">
    <source>
        <dbReference type="Pfam" id="PF06009"/>
    </source>
</evidence>
<feature type="domain" description="Laminin" evidence="1">
    <location>
        <begin position="1"/>
        <end position="79"/>
    </location>
</feature>
<dbReference type="OrthoDB" id="8952463at2759"/>
<name>Q4RB85_TETNG</name>
<organism evidence="2">
    <name type="scientific">Tetraodon nigroviridis</name>
    <name type="common">Spotted green pufferfish</name>
    <name type="synonym">Chelonodon nigroviridis</name>
    <dbReference type="NCBI Taxonomy" id="99883"/>
    <lineage>
        <taxon>Eukaryota</taxon>
        <taxon>Metazoa</taxon>
        <taxon>Chordata</taxon>
        <taxon>Craniata</taxon>
        <taxon>Vertebrata</taxon>
        <taxon>Euteleostomi</taxon>
        <taxon>Actinopterygii</taxon>
        <taxon>Neopterygii</taxon>
        <taxon>Teleostei</taxon>
        <taxon>Neoteleostei</taxon>
        <taxon>Acanthomorphata</taxon>
        <taxon>Eupercaria</taxon>
        <taxon>Tetraodontiformes</taxon>
        <taxon>Tetradontoidea</taxon>
        <taxon>Tetraodontidae</taxon>
        <taxon>Tetraodon</taxon>
    </lineage>
</organism>
<dbReference type="EMBL" id="CAAE01022035">
    <property type="protein sequence ID" value="CAG14348.1"/>
    <property type="molecule type" value="Genomic_DNA"/>
</dbReference>
<feature type="non-terminal residue" evidence="2">
    <location>
        <position position="112"/>
    </location>
</feature>
<dbReference type="KEGG" id="tng:GSTEN00036815G001"/>